<evidence type="ECO:0000256" key="1">
    <source>
        <dbReference type="ARBA" id="ARBA00004196"/>
    </source>
</evidence>
<protein>
    <submittedName>
        <fullName evidence="7">TlpA family protein disulfide reductase</fullName>
    </submittedName>
</protein>
<organism evidence="7 8">
    <name type="scientific">Terrimonas ginsenosidimutans</name>
    <dbReference type="NCBI Taxonomy" id="2908004"/>
    <lineage>
        <taxon>Bacteria</taxon>
        <taxon>Pseudomonadati</taxon>
        <taxon>Bacteroidota</taxon>
        <taxon>Chitinophagia</taxon>
        <taxon>Chitinophagales</taxon>
        <taxon>Chitinophagaceae</taxon>
        <taxon>Terrimonas</taxon>
    </lineage>
</organism>
<dbReference type="PANTHER" id="PTHR42852:SF6">
    <property type="entry name" value="THIOL:DISULFIDE INTERCHANGE PROTEIN DSBE"/>
    <property type="match status" value="1"/>
</dbReference>
<dbReference type="Proteomes" id="UP001165367">
    <property type="component" value="Unassembled WGS sequence"/>
</dbReference>
<feature type="domain" description="Thioredoxin" evidence="6">
    <location>
        <begin position="32"/>
        <end position="175"/>
    </location>
</feature>
<dbReference type="InterPro" id="IPR013740">
    <property type="entry name" value="Redoxin"/>
</dbReference>
<name>A0ABS9KKU8_9BACT</name>
<dbReference type="PANTHER" id="PTHR42852">
    <property type="entry name" value="THIOL:DISULFIDE INTERCHANGE PROTEIN DSBE"/>
    <property type="match status" value="1"/>
</dbReference>
<feature type="chain" id="PRO_5045523132" evidence="5">
    <location>
        <begin position="18"/>
        <end position="175"/>
    </location>
</feature>
<comment type="caution">
    <text evidence="7">The sequence shown here is derived from an EMBL/GenBank/DDBJ whole genome shotgun (WGS) entry which is preliminary data.</text>
</comment>
<evidence type="ECO:0000256" key="2">
    <source>
        <dbReference type="ARBA" id="ARBA00022748"/>
    </source>
</evidence>
<keyword evidence="5" id="KW-0732">Signal</keyword>
<keyword evidence="4" id="KW-0676">Redox-active center</keyword>
<reference evidence="7" key="1">
    <citation type="submission" date="2022-01" db="EMBL/GenBank/DDBJ databases">
        <authorList>
            <person name="Jo J.-H."/>
            <person name="Im W.-T."/>
        </authorList>
    </citation>
    <scope>NUCLEOTIDE SEQUENCE</scope>
    <source>
        <strain evidence="7">NA20</strain>
    </source>
</reference>
<dbReference type="PROSITE" id="PS51352">
    <property type="entry name" value="THIOREDOXIN_2"/>
    <property type="match status" value="1"/>
</dbReference>
<feature type="signal peptide" evidence="5">
    <location>
        <begin position="1"/>
        <end position="17"/>
    </location>
</feature>
<evidence type="ECO:0000256" key="4">
    <source>
        <dbReference type="ARBA" id="ARBA00023284"/>
    </source>
</evidence>
<dbReference type="InterPro" id="IPR013766">
    <property type="entry name" value="Thioredoxin_domain"/>
</dbReference>
<dbReference type="Pfam" id="PF08534">
    <property type="entry name" value="Redoxin"/>
    <property type="match status" value="1"/>
</dbReference>
<evidence type="ECO:0000259" key="6">
    <source>
        <dbReference type="PROSITE" id="PS51352"/>
    </source>
</evidence>
<dbReference type="CDD" id="cd02966">
    <property type="entry name" value="TlpA_like_family"/>
    <property type="match status" value="1"/>
</dbReference>
<proteinExistence type="predicted"/>
<gene>
    <name evidence="7" type="ORF">LZZ85_01590</name>
</gene>
<dbReference type="InterPro" id="IPR050553">
    <property type="entry name" value="Thioredoxin_ResA/DsbE_sf"/>
</dbReference>
<sequence length="175" mass="19986">MRSFLMMLLLIAVDVFAQEDAGAMDVMKYQEQLLGTEAPPLTITDWLQNIPADTNFTGKYKVLEFWATWCLPCLKAVPHMNKLQEKMKGENIVFVSVGYESAEKVKATLEKVSFETIVVSDQTRSIHRGLGIQYKGTTPLPRTVLIDDKNRIIWYGTPKKLTEKMLRRFVKGDKV</sequence>
<dbReference type="Gene3D" id="3.40.30.10">
    <property type="entry name" value="Glutaredoxin"/>
    <property type="match status" value="1"/>
</dbReference>
<dbReference type="InterPro" id="IPR036249">
    <property type="entry name" value="Thioredoxin-like_sf"/>
</dbReference>
<keyword evidence="8" id="KW-1185">Reference proteome</keyword>
<evidence type="ECO:0000313" key="7">
    <source>
        <dbReference type="EMBL" id="MCG2612944.1"/>
    </source>
</evidence>
<keyword evidence="2" id="KW-0201">Cytochrome c-type biogenesis</keyword>
<evidence type="ECO:0000256" key="3">
    <source>
        <dbReference type="ARBA" id="ARBA00023157"/>
    </source>
</evidence>
<comment type="subcellular location">
    <subcellularLocation>
        <location evidence="1">Cell envelope</location>
    </subcellularLocation>
</comment>
<evidence type="ECO:0000313" key="8">
    <source>
        <dbReference type="Proteomes" id="UP001165367"/>
    </source>
</evidence>
<dbReference type="SUPFAM" id="SSF52833">
    <property type="entry name" value="Thioredoxin-like"/>
    <property type="match status" value="1"/>
</dbReference>
<evidence type="ECO:0000256" key="5">
    <source>
        <dbReference type="SAM" id="SignalP"/>
    </source>
</evidence>
<dbReference type="EMBL" id="JAKLTR010000001">
    <property type="protein sequence ID" value="MCG2612944.1"/>
    <property type="molecule type" value="Genomic_DNA"/>
</dbReference>
<accession>A0ABS9KKU8</accession>
<dbReference type="RefSeq" id="WP_237868170.1">
    <property type="nucleotide sequence ID" value="NZ_JAKLTR010000001.1"/>
</dbReference>
<keyword evidence="3" id="KW-1015">Disulfide bond</keyword>